<accession>A0A2T4C1Y7</accession>
<evidence type="ECO:0000256" key="1">
    <source>
        <dbReference type="ARBA" id="ARBA00007429"/>
    </source>
</evidence>
<comment type="similarity">
    <text evidence="1">Belongs to the nudE family.</text>
</comment>
<dbReference type="GO" id="GO:0000132">
    <property type="term" value="P:establishment of mitotic spindle orientation"/>
    <property type="evidence" value="ECO:0007669"/>
    <property type="project" value="TreeGrafter"/>
</dbReference>
<dbReference type="STRING" id="983965.A0A2T4C1Y7"/>
<organism evidence="5 6">
    <name type="scientific">Trichoderma longibrachiatum ATCC 18648</name>
    <dbReference type="NCBI Taxonomy" id="983965"/>
    <lineage>
        <taxon>Eukaryota</taxon>
        <taxon>Fungi</taxon>
        <taxon>Dikarya</taxon>
        <taxon>Ascomycota</taxon>
        <taxon>Pezizomycotina</taxon>
        <taxon>Sordariomycetes</taxon>
        <taxon>Hypocreomycetidae</taxon>
        <taxon>Hypocreales</taxon>
        <taxon>Hypocreaceae</taxon>
        <taxon>Trichoderma</taxon>
    </lineage>
</organism>
<dbReference type="PANTHER" id="PTHR10921">
    <property type="entry name" value="NUCLEAR DISTRIBUTION PROTEIN NUDE HOMOLOG 1"/>
    <property type="match status" value="1"/>
</dbReference>
<evidence type="ECO:0000256" key="3">
    <source>
        <dbReference type="SAM" id="Coils"/>
    </source>
</evidence>
<dbReference type="GO" id="GO:0007059">
    <property type="term" value="P:chromosome segregation"/>
    <property type="evidence" value="ECO:0007669"/>
    <property type="project" value="TreeGrafter"/>
</dbReference>
<keyword evidence="2 3" id="KW-0175">Coiled coil</keyword>
<dbReference type="GO" id="GO:0051642">
    <property type="term" value="P:centrosome localization"/>
    <property type="evidence" value="ECO:0007669"/>
    <property type="project" value="TreeGrafter"/>
</dbReference>
<sequence>MAEPPSSPPSEAAGAEDALAWYKSQYELLESELAEFRESSRELEQELEKDIERAEKQERILKEKADALRFEVEEWKRKYKDSKAETIAAQASLEKEITTLREANRTLTLKLRDSEVANDDFERQARNTTSSLEDMESNVSGVDLLGEDYEPVYRTPSRRGTFSTRYDLGAGISGIPTPGSSIPMPGSGIPAPNLRRQSGSRRISLSNGSSNSGGVPIRSGRVSTTGFRKLGDLGETY</sequence>
<dbReference type="AlphaFoldDB" id="A0A2T4C1Y7"/>
<dbReference type="Gene3D" id="6.10.250.1080">
    <property type="match status" value="1"/>
</dbReference>
<dbReference type="OrthoDB" id="5877028at2759"/>
<dbReference type="EMBL" id="KZ679133">
    <property type="protein sequence ID" value="PTB75534.1"/>
    <property type="molecule type" value="Genomic_DNA"/>
</dbReference>
<dbReference type="GO" id="GO:0008017">
    <property type="term" value="F:microtubule binding"/>
    <property type="evidence" value="ECO:0007669"/>
    <property type="project" value="InterPro"/>
</dbReference>
<gene>
    <name evidence="5" type="ORF">M440DRAFT_1392092</name>
</gene>
<dbReference type="GO" id="GO:0047496">
    <property type="term" value="P:vesicle transport along microtubule"/>
    <property type="evidence" value="ECO:0007669"/>
    <property type="project" value="TreeGrafter"/>
</dbReference>
<evidence type="ECO:0008006" key="7">
    <source>
        <dbReference type="Google" id="ProtNLM"/>
    </source>
</evidence>
<protein>
    <recommendedName>
        <fullName evidence="7">NUDE domain-containing protein</fullName>
    </recommendedName>
</protein>
<evidence type="ECO:0000256" key="2">
    <source>
        <dbReference type="ARBA" id="ARBA00023054"/>
    </source>
</evidence>
<proteinExistence type="inferred from homology"/>
<evidence type="ECO:0000256" key="4">
    <source>
        <dbReference type="SAM" id="MobiDB-lite"/>
    </source>
</evidence>
<dbReference type="PANTHER" id="PTHR10921:SF1">
    <property type="entry name" value="NUCLEAR DISTRIBUTION PROTEIN NUDE HOMOLOG"/>
    <property type="match status" value="1"/>
</dbReference>
<name>A0A2T4C1Y7_TRILO</name>
<feature type="coiled-coil region" evidence="3">
    <location>
        <begin position="19"/>
        <end position="85"/>
    </location>
</feature>
<feature type="compositionally biased region" description="Low complexity" evidence="4">
    <location>
        <begin position="200"/>
        <end position="214"/>
    </location>
</feature>
<feature type="region of interest" description="Disordered" evidence="4">
    <location>
        <begin position="175"/>
        <end position="237"/>
    </location>
</feature>
<keyword evidence="6" id="KW-1185">Reference proteome</keyword>
<dbReference type="InterPro" id="IPR033494">
    <property type="entry name" value="NUDE"/>
</dbReference>
<evidence type="ECO:0000313" key="5">
    <source>
        <dbReference type="EMBL" id="PTB75534.1"/>
    </source>
</evidence>
<dbReference type="Proteomes" id="UP000240760">
    <property type="component" value="Unassembled WGS sequence"/>
</dbReference>
<evidence type="ECO:0000313" key="6">
    <source>
        <dbReference type="Proteomes" id="UP000240760"/>
    </source>
</evidence>
<dbReference type="GO" id="GO:0000776">
    <property type="term" value="C:kinetochore"/>
    <property type="evidence" value="ECO:0007669"/>
    <property type="project" value="TreeGrafter"/>
</dbReference>
<dbReference type="GO" id="GO:0005871">
    <property type="term" value="C:kinesin complex"/>
    <property type="evidence" value="ECO:0007669"/>
    <property type="project" value="TreeGrafter"/>
</dbReference>
<reference evidence="5 6" key="1">
    <citation type="submission" date="2016-07" db="EMBL/GenBank/DDBJ databases">
        <title>Multiple horizontal gene transfer events from other fungi enriched the ability of initially mycotrophic Trichoderma (Ascomycota) to feed on dead plant biomass.</title>
        <authorList>
            <consortium name="DOE Joint Genome Institute"/>
            <person name="Aerts A."/>
            <person name="Atanasova L."/>
            <person name="Chenthamara K."/>
            <person name="Zhang J."/>
            <person name="Grujic M."/>
            <person name="Henrissat B."/>
            <person name="Kuo A."/>
            <person name="Salamov A."/>
            <person name="Lipzen A."/>
            <person name="Labutti K."/>
            <person name="Barry K."/>
            <person name="Miao Y."/>
            <person name="Rahimi M.J."/>
            <person name="Shen Q."/>
            <person name="Grigoriev I.V."/>
            <person name="Kubicek C.P."/>
            <person name="Druzhinina I.S."/>
        </authorList>
    </citation>
    <scope>NUCLEOTIDE SEQUENCE [LARGE SCALE GENOMIC DNA]</scope>
    <source>
        <strain evidence="5 6">ATCC 18648</strain>
    </source>
</reference>
<dbReference type="GO" id="GO:0007020">
    <property type="term" value="P:microtubule nucleation"/>
    <property type="evidence" value="ECO:0007669"/>
    <property type="project" value="TreeGrafter"/>
</dbReference>